<dbReference type="Proteomes" id="UP000004188">
    <property type="component" value="Unassembled WGS sequence"/>
</dbReference>
<dbReference type="AlphaFoldDB" id="B6BUI1"/>
<accession>B6BUI1</accession>
<organism evidence="2 3">
    <name type="scientific">beta proteobacterium KB13</name>
    <dbReference type="NCBI Taxonomy" id="314607"/>
    <lineage>
        <taxon>Bacteria</taxon>
        <taxon>Pseudomonadati</taxon>
        <taxon>Pseudomonadota</taxon>
        <taxon>Betaproteobacteria</taxon>
        <taxon>Nitrosomonadales</taxon>
        <taxon>OM43 clade</taxon>
    </lineage>
</organism>
<reference evidence="3" key="1">
    <citation type="journal article" date="2012" name="Stand. Genomic Sci.">
        <title>Genome sequence of strain HIMB624, a cultured representative from the OM43 clade of marine Betaproteobacteria.</title>
        <authorList>
            <person name="Huggett M.J."/>
            <person name="Hayakawa D.H."/>
            <person name="Rappe M.S."/>
        </authorList>
    </citation>
    <scope>NUCLEOTIDE SEQUENCE [LARGE SCALE GENOMIC DNA]</scope>
    <source>
        <strain evidence="3">KB13</strain>
    </source>
</reference>
<evidence type="ECO:0000256" key="1">
    <source>
        <dbReference type="SAM" id="SignalP"/>
    </source>
</evidence>
<evidence type="ECO:0000313" key="3">
    <source>
        <dbReference type="Proteomes" id="UP000004188"/>
    </source>
</evidence>
<keyword evidence="1" id="KW-0732">Signal</keyword>
<gene>
    <name evidence="2" type="ORF">KB13_483</name>
</gene>
<dbReference type="EMBL" id="DS995299">
    <property type="protein sequence ID" value="EDZ64351.1"/>
    <property type="molecule type" value="Genomic_DNA"/>
</dbReference>
<feature type="chain" id="PRO_5002843242" description="Lipoprotein" evidence="1">
    <location>
        <begin position="19"/>
        <end position="106"/>
    </location>
</feature>
<protein>
    <recommendedName>
        <fullName evidence="4">Lipoprotein</fullName>
    </recommendedName>
</protein>
<name>B6BUI1_9PROT</name>
<evidence type="ECO:0008006" key="4">
    <source>
        <dbReference type="Google" id="ProtNLM"/>
    </source>
</evidence>
<sequence length="106" mass="12275">MKKILFLATLLLSISCFAQSNYTQYAQDRINQYKHLTDKIETLENVVRLKGLVSKAIENENYDLACKAQSKIYDLTMKAQIRDMIQVSKDQKDAYCSVQKYSLLNN</sequence>
<evidence type="ECO:0000313" key="2">
    <source>
        <dbReference type="EMBL" id="EDZ64351.1"/>
    </source>
</evidence>
<dbReference type="HOGENOM" id="CLU_2217883_0_0_4"/>
<dbReference type="PROSITE" id="PS51257">
    <property type="entry name" value="PROKAR_LIPOPROTEIN"/>
    <property type="match status" value="1"/>
</dbReference>
<feature type="signal peptide" evidence="1">
    <location>
        <begin position="1"/>
        <end position="18"/>
    </location>
</feature>
<proteinExistence type="predicted"/>
<keyword evidence="3" id="KW-1185">Reference proteome</keyword>